<reference evidence="8 9" key="1">
    <citation type="submission" date="2020-02" db="EMBL/GenBank/DDBJ databases">
        <authorList>
            <person name="Chen W.-M."/>
        </authorList>
    </citation>
    <scope>NUCLEOTIDE SEQUENCE [LARGE SCALE GENOMIC DNA]</scope>
    <source>
        <strain evidence="8 9">TWA-26</strain>
    </source>
</reference>
<dbReference type="PRINTS" id="PR00506">
    <property type="entry name" value="D21N6MTFRASE"/>
</dbReference>
<evidence type="ECO:0000256" key="3">
    <source>
        <dbReference type="ARBA" id="ARBA00022603"/>
    </source>
</evidence>
<comment type="similarity">
    <text evidence="1">Belongs to the N(4)/N(6)-methyltransferase family.</text>
</comment>
<gene>
    <name evidence="8" type="ORF">G4L40_02685</name>
</gene>
<comment type="catalytic activity">
    <reaction evidence="6">
        <text>a 2'-deoxyadenosine in DNA + S-adenosyl-L-methionine = an N(6)-methyl-2'-deoxyadenosine in DNA + S-adenosyl-L-homocysteine + H(+)</text>
        <dbReference type="Rhea" id="RHEA:15197"/>
        <dbReference type="Rhea" id="RHEA-COMP:12418"/>
        <dbReference type="Rhea" id="RHEA-COMP:12419"/>
        <dbReference type="ChEBI" id="CHEBI:15378"/>
        <dbReference type="ChEBI" id="CHEBI:57856"/>
        <dbReference type="ChEBI" id="CHEBI:59789"/>
        <dbReference type="ChEBI" id="CHEBI:90615"/>
        <dbReference type="ChEBI" id="CHEBI:90616"/>
        <dbReference type="EC" id="2.1.1.72"/>
    </reaction>
</comment>
<proteinExistence type="inferred from homology"/>
<dbReference type="InterPro" id="IPR029063">
    <property type="entry name" value="SAM-dependent_MTases_sf"/>
</dbReference>
<evidence type="ECO:0000256" key="2">
    <source>
        <dbReference type="ARBA" id="ARBA00011900"/>
    </source>
</evidence>
<evidence type="ECO:0000256" key="5">
    <source>
        <dbReference type="ARBA" id="ARBA00022691"/>
    </source>
</evidence>
<evidence type="ECO:0000256" key="6">
    <source>
        <dbReference type="ARBA" id="ARBA00047942"/>
    </source>
</evidence>
<evidence type="ECO:0000259" key="7">
    <source>
        <dbReference type="Pfam" id="PF01555"/>
    </source>
</evidence>
<dbReference type="Pfam" id="PF01555">
    <property type="entry name" value="N6_N4_Mtase"/>
    <property type="match status" value="1"/>
</dbReference>
<protein>
    <recommendedName>
        <fullName evidence="2">site-specific DNA-methyltransferase (adenine-specific)</fullName>
        <ecNumber evidence="2">2.1.1.72</ecNumber>
    </recommendedName>
</protein>
<dbReference type="Gene3D" id="3.40.50.150">
    <property type="entry name" value="Vaccinia Virus protein VP39"/>
    <property type="match status" value="1"/>
</dbReference>
<dbReference type="InterPro" id="IPR002052">
    <property type="entry name" value="DNA_methylase_N6_adenine_CS"/>
</dbReference>
<organism evidence="8 9">
    <name type="scientific">Flavobacterium celericrescens</name>
    <dbReference type="NCBI Taxonomy" id="2709780"/>
    <lineage>
        <taxon>Bacteria</taxon>
        <taxon>Pseudomonadati</taxon>
        <taxon>Bacteroidota</taxon>
        <taxon>Flavobacteriia</taxon>
        <taxon>Flavobacteriales</taxon>
        <taxon>Flavobacteriaceae</taxon>
        <taxon>Flavobacterium</taxon>
    </lineage>
</organism>
<keyword evidence="4" id="KW-0808">Transferase</keyword>
<evidence type="ECO:0000256" key="4">
    <source>
        <dbReference type="ARBA" id="ARBA00022679"/>
    </source>
</evidence>
<feature type="domain" description="DNA methylase N-4/N-6" evidence="7">
    <location>
        <begin position="115"/>
        <end position="462"/>
    </location>
</feature>
<keyword evidence="9" id="KW-1185">Reference proteome</keyword>
<dbReference type="InterPro" id="IPR002295">
    <property type="entry name" value="N4/N6-MTase_EcoPI_Mod-like"/>
</dbReference>
<dbReference type="PIRSF" id="PIRSF015855">
    <property type="entry name" value="TypeIII_Mtase_mKpnI"/>
    <property type="match status" value="1"/>
</dbReference>
<keyword evidence="5" id="KW-0949">S-adenosyl-L-methionine</keyword>
<dbReference type="SUPFAM" id="SSF53335">
    <property type="entry name" value="S-adenosyl-L-methionine-dependent methyltransferases"/>
    <property type="match status" value="1"/>
</dbReference>
<dbReference type="Proteomes" id="UP000761423">
    <property type="component" value="Unassembled WGS sequence"/>
</dbReference>
<accession>A0ABX0I8V7</accession>
<dbReference type="EC" id="2.1.1.72" evidence="2"/>
<evidence type="ECO:0000256" key="1">
    <source>
        <dbReference type="ARBA" id="ARBA00006594"/>
    </source>
</evidence>
<comment type="caution">
    <text evidence="8">The sequence shown here is derived from an EMBL/GenBank/DDBJ whole genome shotgun (WGS) entry which is preliminary data.</text>
</comment>
<dbReference type="EMBL" id="JAAJBV010000002">
    <property type="protein sequence ID" value="NHM03608.1"/>
    <property type="molecule type" value="Genomic_DNA"/>
</dbReference>
<evidence type="ECO:0000313" key="9">
    <source>
        <dbReference type="Proteomes" id="UP000761423"/>
    </source>
</evidence>
<name>A0ABX0I8V7_9FLAO</name>
<dbReference type="InterPro" id="IPR002941">
    <property type="entry name" value="DNA_methylase_N4/N6"/>
</dbReference>
<dbReference type="PROSITE" id="PS00092">
    <property type="entry name" value="N6_MTASE"/>
    <property type="match status" value="1"/>
</dbReference>
<evidence type="ECO:0000313" key="8">
    <source>
        <dbReference type="EMBL" id="NHM03608.1"/>
    </source>
</evidence>
<keyword evidence="3" id="KW-0489">Methyltransferase</keyword>
<sequence length="640" mass="73753">MSETINKLDLKSMNISEDKKNKLKELFPEVFSEDKIDFEKLKLTLGEDISDSEERFGLQWPGKKDCFKVIQEPSIGTLKPCKEESVNWDSTENIFIEGDNLEVLKLLQKSYYSKIKMIYIDPPYNTGGEFIYPDRFQENLDTYLAYTGQVNDEGKKFSTNTETSGRFHSNWLNMMYPRLFLARNLLKNDGVLIIHIDENEVCNLEQLCKEIFGEENFIGNIIWNKLNPKGDSKGVSYQHENILIFAKNKEYLFSKSEFKRPKKNAEKILEKAKSLYEKLPLDEANKEFSSWIRKQNFSGGEKAYSKIDLKGNVYRGVSMAWPNKKKAPDDYFVPLIHPITNKPCPFPDRGWRNPSSTMKKLLEDDLILFGDDETKQPERKYFLKENMEENIPSILEYGGSDDELFKRIKLSFDNPKPYLFVSDIINPLVENGDIVLDFFAGSSTTAHAVIELNNKYSKNIKFIMIQLPEPISNTGETSKINSISNLSVERIKRITDNYKESSSSDLGLKIYKLDRSNFKTWEGNTENETLQNQLEKALFHIDINSSKEDILTEIFLKSGFELTVKIDSKVLANKEVFSIENDSLIICLDDNLNDEVIKEIAVLEPARVVFLDSGFYQKDELKANAAQILKSFGVEDFKTI</sequence>
<dbReference type="RefSeq" id="WP_166235624.1">
    <property type="nucleotide sequence ID" value="NZ_JAAJBV010000002.1"/>
</dbReference>